<dbReference type="Proteomes" id="UP001054252">
    <property type="component" value="Unassembled WGS sequence"/>
</dbReference>
<gene>
    <name evidence="1" type="ORF">SLEP1_g44746</name>
</gene>
<evidence type="ECO:0008006" key="3">
    <source>
        <dbReference type="Google" id="ProtNLM"/>
    </source>
</evidence>
<evidence type="ECO:0000313" key="1">
    <source>
        <dbReference type="EMBL" id="GKV36637.1"/>
    </source>
</evidence>
<dbReference type="PANTHER" id="PTHR33265">
    <property type="entry name" value="AVR9/CF-9 RAPIDLY ELICITED PROTEIN-RELATED"/>
    <property type="match status" value="1"/>
</dbReference>
<dbReference type="AlphaFoldDB" id="A0AAV5LIV7"/>
<dbReference type="Pfam" id="PF05553">
    <property type="entry name" value="DUF761"/>
    <property type="match status" value="1"/>
</dbReference>
<proteinExistence type="predicted"/>
<protein>
    <recommendedName>
        <fullName evidence="3">Avr9/Cf-9 rapidly elicited protein</fullName>
    </recommendedName>
</protein>
<evidence type="ECO:0000313" key="2">
    <source>
        <dbReference type="Proteomes" id="UP001054252"/>
    </source>
</evidence>
<name>A0AAV5LIV7_9ROSI</name>
<keyword evidence="2" id="KW-1185">Reference proteome</keyword>
<dbReference type="PANTHER" id="PTHR33265:SF58">
    <property type="entry name" value="RAPIDLY ELICITED PROTEIN 146, PUTATIVE-RELATED"/>
    <property type="match status" value="1"/>
</dbReference>
<organism evidence="1 2">
    <name type="scientific">Rubroshorea leprosula</name>
    <dbReference type="NCBI Taxonomy" id="152421"/>
    <lineage>
        <taxon>Eukaryota</taxon>
        <taxon>Viridiplantae</taxon>
        <taxon>Streptophyta</taxon>
        <taxon>Embryophyta</taxon>
        <taxon>Tracheophyta</taxon>
        <taxon>Spermatophyta</taxon>
        <taxon>Magnoliopsida</taxon>
        <taxon>eudicotyledons</taxon>
        <taxon>Gunneridae</taxon>
        <taxon>Pentapetalae</taxon>
        <taxon>rosids</taxon>
        <taxon>malvids</taxon>
        <taxon>Malvales</taxon>
        <taxon>Dipterocarpaceae</taxon>
        <taxon>Rubroshorea</taxon>
    </lineage>
</organism>
<comment type="caution">
    <text evidence="1">The sequence shown here is derived from an EMBL/GenBank/DDBJ whole genome shotgun (WGS) entry which is preliminary data.</text>
</comment>
<reference evidence="1 2" key="1">
    <citation type="journal article" date="2021" name="Commun. Biol.">
        <title>The genome of Shorea leprosula (Dipterocarpaceae) highlights the ecological relevance of drought in aseasonal tropical rainforests.</title>
        <authorList>
            <person name="Ng K.K.S."/>
            <person name="Kobayashi M.J."/>
            <person name="Fawcett J.A."/>
            <person name="Hatakeyama M."/>
            <person name="Paape T."/>
            <person name="Ng C.H."/>
            <person name="Ang C.C."/>
            <person name="Tnah L.H."/>
            <person name="Lee C.T."/>
            <person name="Nishiyama T."/>
            <person name="Sese J."/>
            <person name="O'Brien M.J."/>
            <person name="Copetti D."/>
            <person name="Mohd Noor M.I."/>
            <person name="Ong R.C."/>
            <person name="Putra M."/>
            <person name="Sireger I.Z."/>
            <person name="Indrioko S."/>
            <person name="Kosugi Y."/>
            <person name="Izuno A."/>
            <person name="Isagi Y."/>
            <person name="Lee S.L."/>
            <person name="Shimizu K.K."/>
        </authorList>
    </citation>
    <scope>NUCLEOTIDE SEQUENCE [LARGE SCALE GENOMIC DNA]</scope>
    <source>
        <strain evidence="1">214</strain>
    </source>
</reference>
<dbReference type="EMBL" id="BPVZ01000117">
    <property type="protein sequence ID" value="GKV36637.1"/>
    <property type="molecule type" value="Genomic_DNA"/>
</dbReference>
<sequence>MEQNQPVIAKKLCNMVRIAFFMIRKGITKRKFMVDLNMMLKRGKIASAKVFGNLMFHHHRSHDSHVPSYVGPREYEFSCSSTPNYAFPFHFNKRKSTSSYHNFFACTHAPPSEEDEVVLEMLNNNEIMVEASPALPGFGRTPLVRQLRITDSPFPLRDSEEDNGIVNKKVEEFIKKFYKDLKKQNMTID</sequence>
<accession>A0AAV5LIV7</accession>
<dbReference type="InterPro" id="IPR008480">
    <property type="entry name" value="DUF761_pln"/>
</dbReference>